<keyword evidence="2" id="KW-1185">Reference proteome</keyword>
<reference evidence="1 2" key="1">
    <citation type="submission" date="2024-01" db="EMBL/GenBank/DDBJ databases">
        <title>A telomere-to-telomere, gap-free genome of sweet tea (Lithocarpus litseifolius).</title>
        <authorList>
            <person name="Zhou J."/>
        </authorList>
    </citation>
    <scope>NUCLEOTIDE SEQUENCE [LARGE SCALE GENOMIC DNA]</scope>
    <source>
        <strain evidence="1">Zhou-2022a</strain>
        <tissue evidence="1">Leaf</tissue>
    </source>
</reference>
<accession>A0AAW2D6J3</accession>
<sequence length="188" mass="21231">MNWCWLDTRLQEQLHGGNSPDEWTWTKSSNGSLTVKSVYRDIAAPNTGCGTDEVKAKIWKANLHVKLPFIYSFTAKQPEPYGNLALFEKVKMDIHKAIWHMRTRMQEHLRAVPESILTAPLARDVKWSSPPKGTIKINCDAAIGQDRAYVAIVARDWKGALVFALSKKWKPTSLSKPKLKQSIGQSSK</sequence>
<organism evidence="1 2">
    <name type="scientific">Lithocarpus litseifolius</name>
    <dbReference type="NCBI Taxonomy" id="425828"/>
    <lineage>
        <taxon>Eukaryota</taxon>
        <taxon>Viridiplantae</taxon>
        <taxon>Streptophyta</taxon>
        <taxon>Embryophyta</taxon>
        <taxon>Tracheophyta</taxon>
        <taxon>Spermatophyta</taxon>
        <taxon>Magnoliopsida</taxon>
        <taxon>eudicotyledons</taxon>
        <taxon>Gunneridae</taxon>
        <taxon>Pentapetalae</taxon>
        <taxon>rosids</taxon>
        <taxon>fabids</taxon>
        <taxon>Fagales</taxon>
        <taxon>Fagaceae</taxon>
        <taxon>Lithocarpus</taxon>
    </lineage>
</organism>
<name>A0AAW2D6J3_9ROSI</name>
<evidence type="ECO:0000313" key="2">
    <source>
        <dbReference type="Proteomes" id="UP001459277"/>
    </source>
</evidence>
<proteinExistence type="predicted"/>
<dbReference type="EMBL" id="JAZDWU010000004">
    <property type="protein sequence ID" value="KAL0006012.1"/>
    <property type="molecule type" value="Genomic_DNA"/>
</dbReference>
<protein>
    <submittedName>
        <fullName evidence="1">Uncharacterized protein</fullName>
    </submittedName>
</protein>
<gene>
    <name evidence="1" type="ORF">SO802_013573</name>
</gene>
<evidence type="ECO:0000313" key="1">
    <source>
        <dbReference type="EMBL" id="KAL0006012.1"/>
    </source>
</evidence>
<comment type="caution">
    <text evidence="1">The sequence shown here is derived from an EMBL/GenBank/DDBJ whole genome shotgun (WGS) entry which is preliminary data.</text>
</comment>
<dbReference type="Proteomes" id="UP001459277">
    <property type="component" value="Unassembled WGS sequence"/>
</dbReference>
<dbReference type="AlphaFoldDB" id="A0AAW2D6J3"/>